<feature type="transmembrane region" description="Helical" evidence="6">
    <location>
        <begin position="154"/>
        <end position="176"/>
    </location>
</feature>
<dbReference type="Proteomes" id="UP000198761">
    <property type="component" value="Unassembled WGS sequence"/>
</dbReference>
<organism evidence="7 8">
    <name type="scientific">Gemmobacter aquatilis</name>
    <dbReference type="NCBI Taxonomy" id="933059"/>
    <lineage>
        <taxon>Bacteria</taxon>
        <taxon>Pseudomonadati</taxon>
        <taxon>Pseudomonadota</taxon>
        <taxon>Alphaproteobacteria</taxon>
        <taxon>Rhodobacterales</taxon>
        <taxon>Paracoccaceae</taxon>
        <taxon>Gemmobacter</taxon>
    </lineage>
</organism>
<keyword evidence="4 6" id="KW-1133">Transmembrane helix</keyword>
<proteinExistence type="predicted"/>
<dbReference type="CDD" id="cd06581">
    <property type="entry name" value="TM_PBP1_LivM_like"/>
    <property type="match status" value="1"/>
</dbReference>
<dbReference type="OrthoDB" id="9814461at2"/>
<dbReference type="PANTHER" id="PTHR30482">
    <property type="entry name" value="HIGH-AFFINITY BRANCHED-CHAIN AMINO ACID TRANSPORT SYSTEM PERMEASE"/>
    <property type="match status" value="1"/>
</dbReference>
<dbReference type="GO" id="GO:0005886">
    <property type="term" value="C:plasma membrane"/>
    <property type="evidence" value="ECO:0007669"/>
    <property type="project" value="UniProtKB-SubCell"/>
</dbReference>
<evidence type="ECO:0000256" key="5">
    <source>
        <dbReference type="ARBA" id="ARBA00023136"/>
    </source>
</evidence>
<dbReference type="InterPro" id="IPR001851">
    <property type="entry name" value="ABC_transp_permease"/>
</dbReference>
<reference evidence="7 8" key="1">
    <citation type="submission" date="2016-10" db="EMBL/GenBank/DDBJ databases">
        <authorList>
            <person name="de Groot N.N."/>
        </authorList>
    </citation>
    <scope>NUCLEOTIDE SEQUENCE [LARGE SCALE GENOMIC DNA]</scope>
    <source>
        <strain evidence="7 8">DSM 3857</strain>
    </source>
</reference>
<keyword evidence="2" id="KW-1003">Cell membrane</keyword>
<feature type="transmembrane region" description="Helical" evidence="6">
    <location>
        <begin position="346"/>
        <end position="375"/>
    </location>
</feature>
<dbReference type="AlphaFoldDB" id="A0A1H8B6C3"/>
<feature type="transmembrane region" description="Helical" evidence="6">
    <location>
        <begin position="32"/>
        <end position="51"/>
    </location>
</feature>
<feature type="transmembrane region" description="Helical" evidence="6">
    <location>
        <begin position="410"/>
        <end position="429"/>
    </location>
</feature>
<dbReference type="GO" id="GO:0015658">
    <property type="term" value="F:branched-chain amino acid transmembrane transporter activity"/>
    <property type="evidence" value="ECO:0007669"/>
    <property type="project" value="InterPro"/>
</dbReference>
<evidence type="ECO:0000256" key="6">
    <source>
        <dbReference type="SAM" id="Phobius"/>
    </source>
</evidence>
<dbReference type="InterPro" id="IPR043428">
    <property type="entry name" value="LivM-like"/>
</dbReference>
<evidence type="ECO:0000256" key="4">
    <source>
        <dbReference type="ARBA" id="ARBA00022989"/>
    </source>
</evidence>
<feature type="transmembrane region" description="Helical" evidence="6">
    <location>
        <begin position="255"/>
        <end position="276"/>
    </location>
</feature>
<dbReference type="RefSeq" id="WP_091297406.1">
    <property type="nucleotide sequence ID" value="NZ_FOCE01000002.1"/>
</dbReference>
<evidence type="ECO:0000256" key="3">
    <source>
        <dbReference type="ARBA" id="ARBA00022692"/>
    </source>
</evidence>
<dbReference type="Pfam" id="PF02653">
    <property type="entry name" value="BPD_transp_2"/>
    <property type="match status" value="1"/>
</dbReference>
<evidence type="ECO:0000256" key="2">
    <source>
        <dbReference type="ARBA" id="ARBA00022475"/>
    </source>
</evidence>
<comment type="subcellular location">
    <subcellularLocation>
        <location evidence="1">Cell membrane</location>
        <topology evidence="1">Multi-pass membrane protein</topology>
    </subcellularLocation>
</comment>
<sequence length="432" mass="45705">MSRNLFLFGGVAVLFLLTGLMASWNQSLYILNISLVFALMSLGVNMQWGYAGLFNTGVMGFAALGGLAVALTAAPPVAAAWQAGGLGVLGGLILGAAILGLAVVLYRRMAPGRSRTLALLVVLIGGFFLFRAVFDPAVTAVEAINPSVSGNLGGLGLPLLFAWPLGGLLAAAAAWAIGKTALGLRSDYLAIATLGIAEIVVAVMKNEDWLARGVKMVNLSERPWPVPFEVDLQRTAWFTDMAANWGFDPVTGSSIFVKLCYTALIAVVLVSIVFLSERALNSPWGRMMRAIRDNEISAAAMGKDVTRRHLHVFILGSAVIGVAGAIFVSMDGILNPGTYQPLRFTFLIWVMVIVGGSGNNWGAVLGALLIGWLYLIVEQVGPNIMGAITAGLPEGALKAHLVDSAQHMRLLTLGVILLLVLRFSPRGLLPEK</sequence>
<keyword evidence="8" id="KW-1185">Reference proteome</keyword>
<evidence type="ECO:0000313" key="7">
    <source>
        <dbReference type="EMBL" id="SEM78303.1"/>
    </source>
</evidence>
<gene>
    <name evidence="7" type="ORF">SAMN04488103_10264</name>
</gene>
<feature type="transmembrane region" description="Helical" evidence="6">
    <location>
        <begin position="84"/>
        <end position="105"/>
    </location>
</feature>
<accession>A0A1H8B6C3</accession>
<feature type="transmembrane region" description="Helical" evidence="6">
    <location>
        <begin position="310"/>
        <end position="334"/>
    </location>
</feature>
<evidence type="ECO:0000256" key="1">
    <source>
        <dbReference type="ARBA" id="ARBA00004651"/>
    </source>
</evidence>
<feature type="transmembrane region" description="Helical" evidence="6">
    <location>
        <begin position="117"/>
        <end position="134"/>
    </location>
</feature>
<name>A0A1H8B6C3_9RHOB</name>
<keyword evidence="3 6" id="KW-0812">Transmembrane</keyword>
<protein>
    <submittedName>
        <fullName evidence="7">Amino acid/amide ABC transporter membrane protein 2, HAAT family</fullName>
    </submittedName>
</protein>
<dbReference type="PANTHER" id="PTHR30482:SF10">
    <property type="entry name" value="HIGH-AFFINITY BRANCHED-CHAIN AMINO ACID TRANSPORT PROTEIN BRAE"/>
    <property type="match status" value="1"/>
</dbReference>
<keyword evidence="5 6" id="KW-0472">Membrane</keyword>
<evidence type="ECO:0000313" key="8">
    <source>
        <dbReference type="Proteomes" id="UP000198761"/>
    </source>
</evidence>
<dbReference type="EMBL" id="FOCE01000002">
    <property type="protein sequence ID" value="SEM78303.1"/>
    <property type="molecule type" value="Genomic_DNA"/>
</dbReference>
<dbReference type="STRING" id="933059.SAMN04488103_10264"/>
<feature type="transmembrane region" description="Helical" evidence="6">
    <location>
        <begin position="188"/>
        <end position="204"/>
    </location>
</feature>
<feature type="transmembrane region" description="Helical" evidence="6">
    <location>
        <begin position="58"/>
        <end position="78"/>
    </location>
</feature>